<evidence type="ECO:0000313" key="2">
    <source>
        <dbReference type="Proteomes" id="UP001185069"/>
    </source>
</evidence>
<protein>
    <recommendedName>
        <fullName evidence="3">DNA modification methylase</fullName>
    </recommendedName>
</protein>
<proteinExistence type="predicted"/>
<gene>
    <name evidence="1" type="ORF">JOE69_001567</name>
</gene>
<keyword evidence="2" id="KW-1185">Reference proteome</keyword>
<dbReference type="EMBL" id="JAVDQF010000001">
    <property type="protein sequence ID" value="MDR6269329.1"/>
    <property type="molecule type" value="Genomic_DNA"/>
</dbReference>
<sequence>MKLAASHRGLSLPRRLGAVAVIGASLLGVSACSYIAPQQTTHTYAPSDGAQINLGDVELRNILLVTSGRADQPGRVLGAVFNNSQAPVQVTFRGSDGAQTQVTVNPSEPYYLNESNEASILSTVAEPAGALEAVTISQDGTSTPKSAELKVPVLDGTLEEYKKYVPGPALPSPTSSATPSS</sequence>
<dbReference type="RefSeq" id="WP_296363110.1">
    <property type="nucleotide sequence ID" value="NZ_BAAAHY010000005.1"/>
</dbReference>
<organism evidence="1 2">
    <name type="scientific">Arthrobacter russicus</name>
    <dbReference type="NCBI Taxonomy" id="172040"/>
    <lineage>
        <taxon>Bacteria</taxon>
        <taxon>Bacillati</taxon>
        <taxon>Actinomycetota</taxon>
        <taxon>Actinomycetes</taxon>
        <taxon>Micrococcales</taxon>
        <taxon>Micrococcaceae</taxon>
        <taxon>Arthrobacter</taxon>
    </lineage>
</organism>
<reference evidence="1 2" key="1">
    <citation type="submission" date="2023-07" db="EMBL/GenBank/DDBJ databases">
        <title>Sequencing the genomes of 1000 actinobacteria strains.</title>
        <authorList>
            <person name="Klenk H.-P."/>
        </authorList>
    </citation>
    <scope>NUCLEOTIDE SEQUENCE [LARGE SCALE GENOMIC DNA]</scope>
    <source>
        <strain evidence="1 2">DSM 14555</strain>
    </source>
</reference>
<evidence type="ECO:0008006" key="3">
    <source>
        <dbReference type="Google" id="ProtNLM"/>
    </source>
</evidence>
<dbReference type="PROSITE" id="PS51257">
    <property type="entry name" value="PROKAR_LIPOPROTEIN"/>
    <property type="match status" value="1"/>
</dbReference>
<evidence type="ECO:0000313" key="1">
    <source>
        <dbReference type="EMBL" id="MDR6269329.1"/>
    </source>
</evidence>
<accession>A0ABU1JA76</accession>
<comment type="caution">
    <text evidence="1">The sequence shown here is derived from an EMBL/GenBank/DDBJ whole genome shotgun (WGS) entry which is preliminary data.</text>
</comment>
<dbReference type="Proteomes" id="UP001185069">
    <property type="component" value="Unassembled WGS sequence"/>
</dbReference>
<name>A0ABU1JA76_9MICC</name>